<keyword evidence="1" id="KW-0472">Membrane</keyword>
<dbReference type="RefSeq" id="WP_309827572.1">
    <property type="nucleotide sequence ID" value="NZ_JAVIZX010000001.1"/>
</dbReference>
<organism evidence="2 3">
    <name type="scientific">Paracidovorax wautersii</name>
    <dbReference type="NCBI Taxonomy" id="1177982"/>
    <lineage>
        <taxon>Bacteria</taxon>
        <taxon>Pseudomonadati</taxon>
        <taxon>Pseudomonadota</taxon>
        <taxon>Betaproteobacteria</taxon>
        <taxon>Burkholderiales</taxon>
        <taxon>Comamonadaceae</taxon>
        <taxon>Paracidovorax</taxon>
    </lineage>
</organism>
<protein>
    <recommendedName>
        <fullName evidence="4">Aa3 type cytochrome c oxidase subunit IV</fullName>
    </recommendedName>
</protein>
<evidence type="ECO:0000313" key="3">
    <source>
        <dbReference type="Proteomes" id="UP001267710"/>
    </source>
</evidence>
<sequence>MDRNQDKQSAADTQGRGGFWYHLFRAEMLMQIVWAIVIGAVAITAIIVFGTR</sequence>
<gene>
    <name evidence="2" type="ORF">QE399_001462</name>
</gene>
<keyword evidence="3" id="KW-1185">Reference proteome</keyword>
<dbReference type="Proteomes" id="UP001267710">
    <property type="component" value="Unassembled WGS sequence"/>
</dbReference>
<comment type="caution">
    <text evidence="2">The sequence shown here is derived from an EMBL/GenBank/DDBJ whole genome shotgun (WGS) entry which is preliminary data.</text>
</comment>
<reference evidence="2 3" key="1">
    <citation type="submission" date="2023-08" db="EMBL/GenBank/DDBJ databases">
        <title>Functional and genomic diversity of the sorghum phyllosphere microbiome.</title>
        <authorList>
            <person name="Shade A."/>
        </authorList>
    </citation>
    <scope>NUCLEOTIDE SEQUENCE [LARGE SCALE GENOMIC DNA]</scope>
    <source>
        <strain evidence="2 3">SORGH_AS_0335</strain>
    </source>
</reference>
<evidence type="ECO:0000313" key="2">
    <source>
        <dbReference type="EMBL" id="MDR6213773.1"/>
    </source>
</evidence>
<evidence type="ECO:0008006" key="4">
    <source>
        <dbReference type="Google" id="ProtNLM"/>
    </source>
</evidence>
<accession>A0ABU1IB19</accession>
<dbReference type="EMBL" id="JAVIZX010000001">
    <property type="protein sequence ID" value="MDR6213773.1"/>
    <property type="molecule type" value="Genomic_DNA"/>
</dbReference>
<keyword evidence="1" id="KW-1133">Transmembrane helix</keyword>
<feature type="transmembrane region" description="Helical" evidence="1">
    <location>
        <begin position="28"/>
        <end position="49"/>
    </location>
</feature>
<name>A0ABU1IB19_9BURK</name>
<proteinExistence type="predicted"/>
<keyword evidence="1" id="KW-0812">Transmembrane</keyword>
<evidence type="ECO:0000256" key="1">
    <source>
        <dbReference type="SAM" id="Phobius"/>
    </source>
</evidence>